<keyword evidence="4" id="KW-0408">Iron</keyword>
<protein>
    <submittedName>
        <fullName evidence="6">Hydroxylamine reductase</fullName>
    </submittedName>
</protein>
<dbReference type="InterPro" id="IPR016099">
    <property type="entry name" value="Prismane-like_a/b-sand"/>
</dbReference>
<dbReference type="Pfam" id="PF03063">
    <property type="entry name" value="Prismane"/>
    <property type="match status" value="1"/>
</dbReference>
<dbReference type="GO" id="GO:0042542">
    <property type="term" value="P:response to hydrogen peroxide"/>
    <property type="evidence" value="ECO:0007669"/>
    <property type="project" value="TreeGrafter"/>
</dbReference>
<keyword evidence="3" id="KW-0560">Oxidoreductase</keyword>
<sequence length="260" mass="28828">MFCEQCEQTASGQGCHQWGACGKSPEVNAVQDLLVYCLRGLAPVALQARELGISTREVDVFTCEALFATMTNVNFHKKRFSEYIRRAIALRENLKSQVQQASDLPIEWSNLSSFEPDFNQSLVEQGENISLKFISQASNNVDIFSLKLTVLYGIKGTASYTFHAQELGQEDDRVYGFIHEALAALDSQNFSLDNWVNLALKVGEMNLRAMELLDAGHTSTYGHPIPTTVPLNAKKGKAILVSGHDIKQLEELLEQTANQG</sequence>
<keyword evidence="1" id="KW-0963">Cytoplasm</keyword>
<gene>
    <name evidence="6" type="ORF">F6J89_31050</name>
</gene>
<evidence type="ECO:0000256" key="1">
    <source>
        <dbReference type="ARBA" id="ARBA00022490"/>
    </source>
</evidence>
<evidence type="ECO:0000256" key="5">
    <source>
        <dbReference type="ARBA" id="ARBA00023014"/>
    </source>
</evidence>
<dbReference type="Gene3D" id="1.20.1270.20">
    <property type="match status" value="2"/>
</dbReference>
<dbReference type="InterPro" id="IPR011254">
    <property type="entry name" value="Prismane-like_sf"/>
</dbReference>
<dbReference type="FunFam" id="1.20.1270.20:FF:000001">
    <property type="entry name" value="Hydroxylamine reductase"/>
    <property type="match status" value="1"/>
</dbReference>
<accession>A0A6B3NLV7</accession>
<evidence type="ECO:0000256" key="3">
    <source>
        <dbReference type="ARBA" id="ARBA00023002"/>
    </source>
</evidence>
<dbReference type="AlphaFoldDB" id="A0A6B3NLV7"/>
<reference evidence="6" key="1">
    <citation type="submission" date="2019-11" db="EMBL/GenBank/DDBJ databases">
        <title>Genomic insights into an expanded diversity of filamentous marine cyanobacteria reveals the extraordinary biosynthetic potential of Moorea and Okeania.</title>
        <authorList>
            <person name="Ferreira Leao T."/>
            <person name="Wang M."/>
            <person name="Moss N."/>
            <person name="Da Silva R."/>
            <person name="Sanders J."/>
            <person name="Nurk S."/>
            <person name="Gurevich A."/>
            <person name="Humphrey G."/>
            <person name="Reher R."/>
            <person name="Zhu Q."/>
            <person name="Belda-Ferre P."/>
            <person name="Glukhov E."/>
            <person name="Rex R."/>
            <person name="Dorrestein P.C."/>
            <person name="Knight R."/>
            <person name="Pevzner P."/>
            <person name="Gerwick W.H."/>
            <person name="Gerwick L."/>
        </authorList>
    </citation>
    <scope>NUCLEOTIDE SEQUENCE</scope>
    <source>
        <strain evidence="6">SIO1C4</strain>
    </source>
</reference>
<dbReference type="SUPFAM" id="SSF56821">
    <property type="entry name" value="Prismane protein-like"/>
    <property type="match status" value="1"/>
</dbReference>
<evidence type="ECO:0000256" key="2">
    <source>
        <dbReference type="ARBA" id="ARBA00022723"/>
    </source>
</evidence>
<dbReference type="InterPro" id="IPR004137">
    <property type="entry name" value="HCP/CODH"/>
</dbReference>
<keyword evidence="5" id="KW-0411">Iron-sulfur</keyword>
<dbReference type="GO" id="GO:0051536">
    <property type="term" value="F:iron-sulfur cluster binding"/>
    <property type="evidence" value="ECO:0007669"/>
    <property type="project" value="UniProtKB-KW"/>
</dbReference>
<evidence type="ECO:0000256" key="4">
    <source>
        <dbReference type="ARBA" id="ARBA00023004"/>
    </source>
</evidence>
<dbReference type="GO" id="GO:0050418">
    <property type="term" value="F:hydroxylamine reductase activity"/>
    <property type="evidence" value="ECO:0007669"/>
    <property type="project" value="TreeGrafter"/>
</dbReference>
<organism evidence="6">
    <name type="scientific">Symploca sp. SIO1C4</name>
    <dbReference type="NCBI Taxonomy" id="2607765"/>
    <lineage>
        <taxon>Bacteria</taxon>
        <taxon>Bacillati</taxon>
        <taxon>Cyanobacteriota</taxon>
        <taxon>Cyanophyceae</taxon>
        <taxon>Coleofasciculales</taxon>
        <taxon>Coleofasciculaceae</taxon>
        <taxon>Symploca</taxon>
    </lineage>
</organism>
<dbReference type="GO" id="GO:0004601">
    <property type="term" value="F:peroxidase activity"/>
    <property type="evidence" value="ECO:0007669"/>
    <property type="project" value="TreeGrafter"/>
</dbReference>
<proteinExistence type="predicted"/>
<dbReference type="EMBL" id="JAAHFQ010000990">
    <property type="protein sequence ID" value="NER31925.1"/>
    <property type="molecule type" value="Genomic_DNA"/>
</dbReference>
<dbReference type="PANTHER" id="PTHR30109">
    <property type="entry name" value="HYDROXYLAMINE REDUCTASE"/>
    <property type="match status" value="1"/>
</dbReference>
<feature type="non-terminal residue" evidence="6">
    <location>
        <position position="260"/>
    </location>
</feature>
<dbReference type="GO" id="GO:0046872">
    <property type="term" value="F:metal ion binding"/>
    <property type="evidence" value="ECO:0007669"/>
    <property type="project" value="UniProtKB-KW"/>
</dbReference>
<evidence type="ECO:0000313" key="6">
    <source>
        <dbReference type="EMBL" id="NER31925.1"/>
    </source>
</evidence>
<dbReference type="InterPro" id="IPR016100">
    <property type="entry name" value="Prismane_a-bundle"/>
</dbReference>
<name>A0A6B3NLV7_9CYAN</name>
<dbReference type="PANTHER" id="PTHR30109:SF0">
    <property type="entry name" value="HYDROXYLAMINE REDUCTASE"/>
    <property type="match status" value="1"/>
</dbReference>
<comment type="caution">
    <text evidence="6">The sequence shown here is derived from an EMBL/GenBank/DDBJ whole genome shotgun (WGS) entry which is preliminary data.</text>
</comment>
<dbReference type="Gene3D" id="3.40.50.2030">
    <property type="match status" value="1"/>
</dbReference>
<keyword evidence="2" id="KW-0479">Metal-binding</keyword>